<evidence type="ECO:0000256" key="3">
    <source>
        <dbReference type="ARBA" id="ARBA00022723"/>
    </source>
</evidence>
<feature type="non-terminal residue" evidence="9">
    <location>
        <position position="321"/>
    </location>
</feature>
<comment type="caution">
    <text evidence="9">The sequence shown here is derived from an EMBL/GenBank/DDBJ whole genome shotgun (WGS) entry which is preliminary data.</text>
</comment>
<reference evidence="9" key="1">
    <citation type="submission" date="2021-03" db="EMBL/GenBank/DDBJ databases">
        <title>Draft genome sequence of rust myrtle Austropuccinia psidii MF-1, a brazilian biotype.</title>
        <authorList>
            <person name="Quecine M.C."/>
            <person name="Pachon D.M.R."/>
            <person name="Bonatelli M.L."/>
            <person name="Correr F.H."/>
            <person name="Franceschini L.M."/>
            <person name="Leite T.F."/>
            <person name="Margarido G.R.A."/>
            <person name="Almeida C.A."/>
            <person name="Ferrarezi J.A."/>
            <person name="Labate C.A."/>
        </authorList>
    </citation>
    <scope>NUCLEOTIDE SEQUENCE</scope>
    <source>
        <strain evidence="9">MF-1</strain>
    </source>
</reference>
<dbReference type="GO" id="GO:0006154">
    <property type="term" value="P:adenosine catabolic process"/>
    <property type="evidence" value="ECO:0007669"/>
    <property type="project" value="TreeGrafter"/>
</dbReference>
<evidence type="ECO:0000313" key="10">
    <source>
        <dbReference type="Proteomes" id="UP000765509"/>
    </source>
</evidence>
<dbReference type="InterPro" id="IPR001365">
    <property type="entry name" value="A_deaminase_dom"/>
</dbReference>
<comment type="catalytic activity">
    <reaction evidence="7">
        <text>N(6)-methyl-AMP + H2O + H(+) = IMP + methylamine</text>
        <dbReference type="Rhea" id="RHEA:16001"/>
        <dbReference type="ChEBI" id="CHEBI:15377"/>
        <dbReference type="ChEBI" id="CHEBI:15378"/>
        <dbReference type="ChEBI" id="CHEBI:58053"/>
        <dbReference type="ChEBI" id="CHEBI:59338"/>
        <dbReference type="ChEBI" id="CHEBI:144842"/>
    </reaction>
    <physiologicalReaction direction="left-to-right" evidence="7">
        <dbReference type="Rhea" id="RHEA:16002"/>
    </physiologicalReaction>
</comment>
<dbReference type="Pfam" id="PF00962">
    <property type="entry name" value="A_deaminase"/>
    <property type="match status" value="1"/>
</dbReference>
<evidence type="ECO:0000256" key="5">
    <source>
        <dbReference type="ARBA" id="ARBA00022833"/>
    </source>
</evidence>
<dbReference type="OrthoDB" id="272271at2759"/>
<evidence type="ECO:0000313" key="9">
    <source>
        <dbReference type="EMBL" id="MBW0547375.1"/>
    </source>
</evidence>
<dbReference type="GO" id="GO:0046103">
    <property type="term" value="P:inosine biosynthetic process"/>
    <property type="evidence" value="ECO:0007669"/>
    <property type="project" value="TreeGrafter"/>
</dbReference>
<name>A0A9Q3IP35_9BASI</name>
<keyword evidence="5" id="KW-0862">Zinc</keyword>
<dbReference type="PANTHER" id="PTHR11409:SF42">
    <property type="entry name" value="ADENOSINE DEAMINASE-LIKE PROTEIN"/>
    <property type="match status" value="1"/>
</dbReference>
<evidence type="ECO:0000256" key="2">
    <source>
        <dbReference type="ARBA" id="ARBA00006676"/>
    </source>
</evidence>
<dbReference type="InterPro" id="IPR006330">
    <property type="entry name" value="Ado/ade_deaminase"/>
</dbReference>
<feature type="domain" description="Adenosine deaminase" evidence="8">
    <location>
        <begin position="1"/>
        <end position="314"/>
    </location>
</feature>
<dbReference type="Proteomes" id="UP000765509">
    <property type="component" value="Unassembled WGS sequence"/>
</dbReference>
<dbReference type="EMBL" id="AVOT02052460">
    <property type="protein sequence ID" value="MBW0547375.1"/>
    <property type="molecule type" value="Genomic_DNA"/>
</dbReference>
<dbReference type="PANTHER" id="PTHR11409">
    <property type="entry name" value="ADENOSINE DEAMINASE"/>
    <property type="match status" value="1"/>
</dbReference>
<keyword evidence="4" id="KW-0378">Hydrolase</keyword>
<accession>A0A9Q3IP35</accession>
<dbReference type="GO" id="GO:0004000">
    <property type="term" value="F:adenosine deaminase activity"/>
    <property type="evidence" value="ECO:0007669"/>
    <property type="project" value="TreeGrafter"/>
</dbReference>
<dbReference type="GO" id="GO:0009117">
    <property type="term" value="P:nucleotide metabolic process"/>
    <property type="evidence" value="ECO:0007669"/>
    <property type="project" value="UniProtKB-KW"/>
</dbReference>
<keyword evidence="6" id="KW-0546">Nucleotide metabolism</keyword>
<evidence type="ECO:0000256" key="1">
    <source>
        <dbReference type="ARBA" id="ARBA00001947"/>
    </source>
</evidence>
<proteinExistence type="inferred from homology"/>
<protein>
    <recommendedName>
        <fullName evidence="8">Adenosine deaminase domain-containing protein</fullName>
    </recommendedName>
</protein>
<gene>
    <name evidence="9" type="ORF">O181_087090</name>
</gene>
<sequence>HAHLSGAIPLETLKELHRDALRRNPSLGPCPEPSSHTDLNRFFIFFDSILYNILDTPLAITKATAAVLDFFAQDGCIYLELRTTPRKLSGAPLNLYLQSVVAAFANHDHSKMIARLILSINWDFDPLKVKEIVDLAIIAKDQGHPLVGLDLCGDPQKSFKFKSLLPQLHRAKQNGLKLTIHFAEIPQQINQLSDHLIQLQPDRLGHANFLSDEIKKDIILHKRPIEICITSNLKTSSVPSLEAHHFKWAVEHNVPVLISTDDPLVFETNSTHEYSLALSLLKGNRQKLLSILSTSILYTFCSIQDQEFLLKKLHDFDINQT</sequence>
<dbReference type="SUPFAM" id="SSF51556">
    <property type="entry name" value="Metallo-dependent hydrolases"/>
    <property type="match status" value="1"/>
</dbReference>
<dbReference type="Gene3D" id="3.20.20.140">
    <property type="entry name" value="Metal-dependent hydrolases"/>
    <property type="match status" value="1"/>
</dbReference>
<dbReference type="InterPro" id="IPR032466">
    <property type="entry name" value="Metal_Hydrolase"/>
</dbReference>
<keyword evidence="3" id="KW-0479">Metal-binding</keyword>
<evidence type="ECO:0000259" key="8">
    <source>
        <dbReference type="Pfam" id="PF00962"/>
    </source>
</evidence>
<keyword evidence="10" id="KW-1185">Reference proteome</keyword>
<dbReference type="GO" id="GO:0046872">
    <property type="term" value="F:metal ion binding"/>
    <property type="evidence" value="ECO:0007669"/>
    <property type="project" value="UniProtKB-KW"/>
</dbReference>
<evidence type="ECO:0000256" key="6">
    <source>
        <dbReference type="ARBA" id="ARBA00023080"/>
    </source>
</evidence>
<comment type="similarity">
    <text evidence="2">Belongs to the metallo-dependent hydrolases superfamily. Adenosine and AMP deaminases family.</text>
</comment>
<comment type="cofactor">
    <cofactor evidence="1">
        <name>Zn(2+)</name>
        <dbReference type="ChEBI" id="CHEBI:29105"/>
    </cofactor>
</comment>
<evidence type="ECO:0000256" key="4">
    <source>
        <dbReference type="ARBA" id="ARBA00022801"/>
    </source>
</evidence>
<evidence type="ECO:0000256" key="7">
    <source>
        <dbReference type="ARBA" id="ARBA00048787"/>
    </source>
</evidence>
<dbReference type="AlphaFoldDB" id="A0A9Q3IP35"/>
<organism evidence="9 10">
    <name type="scientific">Austropuccinia psidii MF-1</name>
    <dbReference type="NCBI Taxonomy" id="1389203"/>
    <lineage>
        <taxon>Eukaryota</taxon>
        <taxon>Fungi</taxon>
        <taxon>Dikarya</taxon>
        <taxon>Basidiomycota</taxon>
        <taxon>Pucciniomycotina</taxon>
        <taxon>Pucciniomycetes</taxon>
        <taxon>Pucciniales</taxon>
        <taxon>Sphaerophragmiaceae</taxon>
        <taxon>Austropuccinia</taxon>
    </lineage>
</organism>